<keyword evidence="3" id="KW-1185">Reference proteome</keyword>
<evidence type="ECO:0000256" key="1">
    <source>
        <dbReference type="SAM" id="MobiDB-lite"/>
    </source>
</evidence>
<accession>A0A7J6CKB9</accession>
<organism evidence="2 3">
    <name type="scientific">Onychostoma macrolepis</name>
    <dbReference type="NCBI Taxonomy" id="369639"/>
    <lineage>
        <taxon>Eukaryota</taxon>
        <taxon>Metazoa</taxon>
        <taxon>Chordata</taxon>
        <taxon>Craniata</taxon>
        <taxon>Vertebrata</taxon>
        <taxon>Euteleostomi</taxon>
        <taxon>Actinopterygii</taxon>
        <taxon>Neopterygii</taxon>
        <taxon>Teleostei</taxon>
        <taxon>Ostariophysi</taxon>
        <taxon>Cypriniformes</taxon>
        <taxon>Cyprinidae</taxon>
        <taxon>Acrossocheilinae</taxon>
        <taxon>Onychostoma</taxon>
    </lineage>
</organism>
<protein>
    <submittedName>
        <fullName evidence="2">Uncharacterized protein</fullName>
    </submittedName>
</protein>
<feature type="compositionally biased region" description="Basic and acidic residues" evidence="1">
    <location>
        <begin position="120"/>
        <end position="129"/>
    </location>
</feature>
<dbReference type="Proteomes" id="UP000579812">
    <property type="component" value="Unassembled WGS sequence"/>
</dbReference>
<dbReference type="AlphaFoldDB" id="A0A7J6CKB9"/>
<proteinExistence type="predicted"/>
<gene>
    <name evidence="2" type="ORF">G5714_013844</name>
</gene>
<evidence type="ECO:0000313" key="2">
    <source>
        <dbReference type="EMBL" id="KAF4106182.1"/>
    </source>
</evidence>
<sequence>MNQTQTPRDQELSPGCSSVDQKKSEAESSCVFMKRDESIGHPQHLSSVHQKKSEAEPSCVSMRSDASLPLPLHFKSDDTRSILQHRSVTKPVCKKYDQPMNQPQDSTYPGVSHEVLNTPEAHDSFKQQH</sequence>
<reference evidence="2 3" key="1">
    <citation type="submission" date="2020-04" db="EMBL/GenBank/DDBJ databases">
        <title>Chromosome-level genome assembly of a cyprinid fish Onychostoma macrolepis by integration of Nanopore Sequencing, Bionano and Hi-C technology.</title>
        <authorList>
            <person name="Wang D."/>
        </authorList>
    </citation>
    <scope>NUCLEOTIDE SEQUENCE [LARGE SCALE GENOMIC DNA]</scope>
    <source>
        <strain evidence="2">SWU-2019</strain>
        <tissue evidence="2">Muscle</tissue>
    </source>
</reference>
<feature type="region of interest" description="Disordered" evidence="1">
    <location>
        <begin position="1"/>
        <end position="62"/>
    </location>
</feature>
<name>A0A7J6CKB9_9TELE</name>
<comment type="caution">
    <text evidence="2">The sequence shown here is derived from an EMBL/GenBank/DDBJ whole genome shotgun (WGS) entry which is preliminary data.</text>
</comment>
<evidence type="ECO:0000313" key="3">
    <source>
        <dbReference type="Proteomes" id="UP000579812"/>
    </source>
</evidence>
<dbReference type="EMBL" id="JAAMOB010000013">
    <property type="protein sequence ID" value="KAF4106182.1"/>
    <property type="molecule type" value="Genomic_DNA"/>
</dbReference>
<feature type="region of interest" description="Disordered" evidence="1">
    <location>
        <begin position="95"/>
        <end position="129"/>
    </location>
</feature>
<feature type="compositionally biased region" description="Polar residues" evidence="1">
    <location>
        <begin position="99"/>
        <end position="109"/>
    </location>
</feature>